<dbReference type="RefSeq" id="WP_010890760.1">
    <property type="nucleotide sequence ID" value="NC_001988.2"/>
</dbReference>
<evidence type="ECO:0000256" key="4">
    <source>
        <dbReference type="ARBA" id="ARBA00022692"/>
    </source>
</evidence>
<dbReference type="AlphaFoldDB" id="Q97TM3"/>
<keyword evidence="6 7" id="KW-0472">Membrane</keyword>
<evidence type="ECO:0000256" key="3">
    <source>
        <dbReference type="ARBA" id="ARBA00022475"/>
    </source>
</evidence>
<keyword evidence="9" id="KW-0614">Plasmid</keyword>
<dbReference type="PANTHER" id="PTHR34582:SF6">
    <property type="entry name" value="UPF0702 TRANSMEMBRANE PROTEIN YCAP"/>
    <property type="match status" value="1"/>
</dbReference>
<feature type="domain" description="YetF C-terminal" evidence="8">
    <location>
        <begin position="83"/>
        <end position="215"/>
    </location>
</feature>
<evidence type="ECO:0000313" key="9">
    <source>
        <dbReference type="EMBL" id="AAK76821.1"/>
    </source>
</evidence>
<keyword evidence="4 7" id="KW-0812">Transmembrane</keyword>
<accession>Q97TM3</accession>
<geneLocation type="plasmid" evidence="9 10">
    <name>pSOL1</name>
</geneLocation>
<gene>
    <name evidence="9" type="ordered locus">CA_P0075</name>
</gene>
<dbReference type="OrthoDB" id="9778331at2"/>
<sequence>MEDPLINTVFRSVIVYLIAMFLTRLMGRKLISQMTFFDFVMGVSMGSIITDSIVGQKFTSISSVTALTVLSILVIITGYIHIKSLKLREIINSKPIILVDNGNIVEENMKESRITINELLMKLREKNIFNMADVEFAIIEIDGQLSVLPKASQKPLTPSNMNINVTSTGLTQDIIIDGNILDENLYKAGLDIDWLLSQLNSQNIKNESEVFYAGIDNTKKLYVSKKARKNTKY</sequence>
<dbReference type="Pfam" id="PF04239">
    <property type="entry name" value="DUF421"/>
    <property type="match status" value="1"/>
</dbReference>
<evidence type="ECO:0000256" key="1">
    <source>
        <dbReference type="ARBA" id="ARBA00004651"/>
    </source>
</evidence>
<keyword evidence="5 7" id="KW-1133">Transmembrane helix</keyword>
<organism evidence="9 10">
    <name type="scientific">Clostridium acetobutylicum (strain ATCC 824 / DSM 792 / JCM 1419 / IAM 19013 / LMG 5710 / NBRC 13948 / NRRL B-527 / VKM B-1787 / 2291 / W)</name>
    <dbReference type="NCBI Taxonomy" id="272562"/>
    <lineage>
        <taxon>Bacteria</taxon>
        <taxon>Bacillati</taxon>
        <taxon>Bacillota</taxon>
        <taxon>Clostridia</taxon>
        <taxon>Eubacteriales</taxon>
        <taxon>Clostridiaceae</taxon>
        <taxon>Clostridium</taxon>
    </lineage>
</organism>
<dbReference type="PATRIC" id="fig|272562.8.peg.75"/>
<dbReference type="InterPro" id="IPR023090">
    <property type="entry name" value="UPF0702_alpha/beta_dom_sf"/>
</dbReference>
<reference evidence="9 10" key="1">
    <citation type="journal article" date="2001" name="J. Bacteriol.">
        <title>Genome sequence and comparative analysis of the solvent-producing bacterium Clostridium acetobutylicum.</title>
        <authorList>
            <person name="Nolling J."/>
            <person name="Breton G."/>
            <person name="Omelchenko M.V."/>
            <person name="Makarova K.S."/>
            <person name="Zeng Q."/>
            <person name="Gibson R."/>
            <person name="Lee H.M."/>
            <person name="Dubois J."/>
            <person name="Qiu D."/>
            <person name="Hitti J."/>
            <person name="Wolf Y.I."/>
            <person name="Tatusov R.L."/>
            <person name="Sabathe F."/>
            <person name="Doucette-Stamm L."/>
            <person name="Soucaille P."/>
            <person name="Daly M.J."/>
            <person name="Bennett G.N."/>
            <person name="Koonin E.V."/>
            <person name="Smith D.R."/>
        </authorList>
    </citation>
    <scope>NUCLEOTIDE SEQUENCE [LARGE SCALE GENOMIC DNA]</scope>
    <source>
        <strain evidence="10">ATCC 824 / DSM 792 / JCM 1419 / LMG 5710 / VKM B-1787</strain>
        <plasmid evidence="10">pSOL1</plasmid>
    </source>
</reference>
<dbReference type="Proteomes" id="UP000000814">
    <property type="component" value="Plasmid pSOL1"/>
</dbReference>
<keyword evidence="10" id="KW-1185">Reference proteome</keyword>
<dbReference type="GO" id="GO:0005886">
    <property type="term" value="C:plasma membrane"/>
    <property type="evidence" value="ECO:0007669"/>
    <property type="project" value="UniProtKB-SubCell"/>
</dbReference>
<evidence type="ECO:0000256" key="7">
    <source>
        <dbReference type="SAM" id="Phobius"/>
    </source>
</evidence>
<dbReference type="GeneID" id="45000305"/>
<comment type="subcellular location">
    <subcellularLocation>
        <location evidence="1">Cell membrane</location>
        <topology evidence="1">Multi-pass membrane protein</topology>
    </subcellularLocation>
</comment>
<evidence type="ECO:0000256" key="5">
    <source>
        <dbReference type="ARBA" id="ARBA00022989"/>
    </source>
</evidence>
<dbReference type="HOGENOM" id="CLU_077149_0_2_9"/>
<feature type="transmembrane region" description="Helical" evidence="7">
    <location>
        <begin position="61"/>
        <end position="82"/>
    </location>
</feature>
<evidence type="ECO:0000256" key="2">
    <source>
        <dbReference type="ARBA" id="ARBA00006448"/>
    </source>
</evidence>
<keyword evidence="3" id="KW-1003">Cell membrane</keyword>
<protein>
    <submittedName>
        <fullName evidence="9">Membrane protein, YKJA_BACSU homolog</fullName>
    </submittedName>
</protein>
<dbReference type="KEGG" id="cac:CA_P0075"/>
<dbReference type="EMBL" id="AE001438">
    <property type="protein sequence ID" value="AAK76821.1"/>
    <property type="molecule type" value="Genomic_DNA"/>
</dbReference>
<evidence type="ECO:0000259" key="8">
    <source>
        <dbReference type="Pfam" id="PF04239"/>
    </source>
</evidence>
<feature type="transmembrane region" description="Helical" evidence="7">
    <location>
        <begin position="6"/>
        <end position="23"/>
    </location>
</feature>
<proteinExistence type="inferred from homology"/>
<evidence type="ECO:0000256" key="6">
    <source>
        <dbReference type="ARBA" id="ARBA00023136"/>
    </source>
</evidence>
<evidence type="ECO:0000313" key="10">
    <source>
        <dbReference type="Proteomes" id="UP000000814"/>
    </source>
</evidence>
<dbReference type="Gene3D" id="3.30.240.20">
    <property type="entry name" value="bsu07140 like domains"/>
    <property type="match status" value="2"/>
</dbReference>
<dbReference type="InterPro" id="IPR007353">
    <property type="entry name" value="DUF421"/>
</dbReference>
<comment type="similarity">
    <text evidence="2">Belongs to the UPF0702 family.</text>
</comment>
<name>Q97TM3_CLOAB</name>
<dbReference type="PANTHER" id="PTHR34582">
    <property type="entry name" value="UPF0702 TRANSMEMBRANE PROTEIN YCAP"/>
    <property type="match status" value="1"/>
</dbReference>